<dbReference type="PANTHER" id="PTHR24185">
    <property type="entry name" value="CALCIUM-INDEPENDENT PHOSPHOLIPASE A2-GAMMA"/>
    <property type="match status" value="1"/>
</dbReference>
<evidence type="ECO:0000313" key="1">
    <source>
        <dbReference type="EMBL" id="KAF9729869.1"/>
    </source>
</evidence>
<comment type="caution">
    <text evidence="1">The sequence shown here is derived from an EMBL/GenBank/DDBJ whole genome shotgun (WGS) entry which is preliminary data.</text>
</comment>
<dbReference type="InterPro" id="IPR016035">
    <property type="entry name" value="Acyl_Trfase/lysoPLipase"/>
</dbReference>
<dbReference type="Gene3D" id="3.40.1090.10">
    <property type="entry name" value="Cytosolic phospholipase A2 catalytic domain"/>
    <property type="match status" value="1"/>
</dbReference>
<dbReference type="GO" id="GO:0016020">
    <property type="term" value="C:membrane"/>
    <property type="evidence" value="ECO:0007669"/>
    <property type="project" value="TreeGrafter"/>
</dbReference>
<reference evidence="1" key="1">
    <citation type="journal article" date="2020" name="Mol. Plant Microbe Interact.">
        <title>Genome Sequence of the Biocontrol Agent Coniothyrium minitans strain Conio (IMI 134523).</title>
        <authorList>
            <person name="Patel D."/>
            <person name="Shittu T.A."/>
            <person name="Baroncelli R."/>
            <person name="Muthumeenakshi S."/>
            <person name="Osborne T.H."/>
            <person name="Janganan T.K."/>
            <person name="Sreenivasaprasad S."/>
        </authorList>
    </citation>
    <scope>NUCLEOTIDE SEQUENCE</scope>
    <source>
        <strain evidence="1">Conio</strain>
    </source>
</reference>
<dbReference type="OrthoDB" id="194358at2759"/>
<dbReference type="GO" id="GO:0047499">
    <property type="term" value="F:calcium-independent phospholipase A2 activity"/>
    <property type="evidence" value="ECO:0007669"/>
    <property type="project" value="TreeGrafter"/>
</dbReference>
<keyword evidence="2" id="KW-1185">Reference proteome</keyword>
<dbReference type="Proteomes" id="UP000756921">
    <property type="component" value="Unassembled WGS sequence"/>
</dbReference>
<name>A0A9P6G6Q3_9PLEO</name>
<sequence>MFLLRRSLQDCAATFKKLARQVFARRDWFGGPFFAKLFEVLSTLLTDSLYGAREMEACVKTAYGAGKLMFGNPGSSLGVSGLKIAVTAMAVSDSRLCILSNYNGIGPRRGKRSKLACCLRRANDRRLQALQALGNGGRSPHPARATSAAPSYFPAKFIRGLGFVQDGGAGKHNNPIDPAEWESKAIWNTGPDLALSIGTGYTQDPGSPTIAAPRPRLRFRDRFFPRLFRLFGAVLDAQSNWEDHLNRVRADQRHKYFRMNISLREEFSLDDVDKIPEMERLAKPFLQNYDFSSIVDALFAAAFFFELHERPVAQKHSCVCLGSIRCRSPDSTALVARILEEYPAASFTTDDGTHLGPINHYSICSHCGGYSKPISFAVYHPDQTMSISLRFSRSNKHTISGFPHSMSHFIREQLLDAEFGRPDHDVLGTQTLRKGDA</sequence>
<dbReference type="EMBL" id="WJXW01000015">
    <property type="protein sequence ID" value="KAF9729869.1"/>
    <property type="molecule type" value="Genomic_DNA"/>
</dbReference>
<proteinExistence type="predicted"/>
<protein>
    <recommendedName>
        <fullName evidence="3">PNPLA domain-containing protein</fullName>
    </recommendedName>
</protein>
<evidence type="ECO:0008006" key="3">
    <source>
        <dbReference type="Google" id="ProtNLM"/>
    </source>
</evidence>
<dbReference type="SUPFAM" id="SSF52151">
    <property type="entry name" value="FabD/lysophospholipase-like"/>
    <property type="match status" value="1"/>
</dbReference>
<accession>A0A9P6G6Q3</accession>
<dbReference type="PANTHER" id="PTHR24185:SF8">
    <property type="entry name" value="PNPLA DOMAIN-CONTAINING PROTEIN"/>
    <property type="match status" value="1"/>
</dbReference>
<organism evidence="1 2">
    <name type="scientific">Paraphaeosphaeria minitans</name>
    <dbReference type="NCBI Taxonomy" id="565426"/>
    <lineage>
        <taxon>Eukaryota</taxon>
        <taxon>Fungi</taxon>
        <taxon>Dikarya</taxon>
        <taxon>Ascomycota</taxon>
        <taxon>Pezizomycotina</taxon>
        <taxon>Dothideomycetes</taxon>
        <taxon>Pleosporomycetidae</taxon>
        <taxon>Pleosporales</taxon>
        <taxon>Massarineae</taxon>
        <taxon>Didymosphaeriaceae</taxon>
        <taxon>Paraphaeosphaeria</taxon>
    </lineage>
</organism>
<evidence type="ECO:0000313" key="2">
    <source>
        <dbReference type="Proteomes" id="UP000756921"/>
    </source>
</evidence>
<dbReference type="AlphaFoldDB" id="A0A9P6G6Q3"/>
<gene>
    <name evidence="1" type="ORF">PMIN01_11802</name>
</gene>
<dbReference type="GO" id="GO:0019369">
    <property type="term" value="P:arachidonate metabolic process"/>
    <property type="evidence" value="ECO:0007669"/>
    <property type="project" value="TreeGrafter"/>
</dbReference>